<keyword evidence="1" id="KW-0812">Transmembrane</keyword>
<reference evidence="3" key="1">
    <citation type="submission" date="2025-08" db="UniProtKB">
        <authorList>
            <consortium name="RefSeq"/>
        </authorList>
    </citation>
    <scope>IDENTIFICATION</scope>
</reference>
<keyword evidence="1" id="KW-0472">Membrane</keyword>
<protein>
    <submittedName>
        <fullName evidence="3">Uncharacterized protein LOC107274437 isoform X1</fullName>
    </submittedName>
</protein>
<dbReference type="GeneID" id="107274437"/>
<evidence type="ECO:0000313" key="2">
    <source>
        <dbReference type="Proteomes" id="UP000694920"/>
    </source>
</evidence>
<evidence type="ECO:0000256" key="1">
    <source>
        <dbReference type="SAM" id="Phobius"/>
    </source>
</evidence>
<keyword evidence="2" id="KW-1185">Reference proteome</keyword>
<gene>
    <name evidence="3" type="primary">LOC107274437</name>
</gene>
<dbReference type="RefSeq" id="XP_015609074.1">
    <property type="nucleotide sequence ID" value="XM_015753588.2"/>
</dbReference>
<organism evidence="2 3">
    <name type="scientific">Cephus cinctus</name>
    <name type="common">Wheat stem sawfly</name>
    <dbReference type="NCBI Taxonomy" id="211228"/>
    <lineage>
        <taxon>Eukaryota</taxon>
        <taxon>Metazoa</taxon>
        <taxon>Ecdysozoa</taxon>
        <taxon>Arthropoda</taxon>
        <taxon>Hexapoda</taxon>
        <taxon>Insecta</taxon>
        <taxon>Pterygota</taxon>
        <taxon>Neoptera</taxon>
        <taxon>Endopterygota</taxon>
        <taxon>Hymenoptera</taxon>
        <taxon>Cephoidea</taxon>
        <taxon>Cephidae</taxon>
        <taxon>Cephus</taxon>
    </lineage>
</organism>
<sequence>MILREMKDTAIARDHPTMMEAILTRDQRTTSHRVLDRRSKGGTIFSSTAIIADTGIGSSTGSSGNGTSGQSSGGTIGAFKKMHCTNIVAVTRKRRTALGRRVECDDGCLVHCSSNKRIRRFSSTTWLRLGSLLITLLVVSVHGAPTTMTLEDRQGRLNSPPKWVNPCGLAADDLDADVDMVQLRDEQLITQVVVQAKMALMQAQLFRDDYIKQTFNTDFADLHSAWKNNHYDWLPGETDIPKQLGQQLDKNFLDKLQLDTALLNAYEYMQKYAVGLEQIVWDQEDHHLEFLKQFTDTEFKLRTVLCELQVALAERGVTPRADVTRDAMSSEYRFMSKSATYRNLRDWLIFRDYMNGLEYVVQVFEHLRRGLES</sequence>
<keyword evidence="1" id="KW-1133">Transmembrane helix</keyword>
<accession>A0AAJ7CFY5</accession>
<dbReference type="Proteomes" id="UP000694920">
    <property type="component" value="Unplaced"/>
</dbReference>
<dbReference type="KEGG" id="ccin:107274437"/>
<evidence type="ECO:0000313" key="3">
    <source>
        <dbReference type="RefSeq" id="XP_015609074.1"/>
    </source>
</evidence>
<dbReference type="AlphaFoldDB" id="A0AAJ7CFY5"/>
<feature type="transmembrane region" description="Helical" evidence="1">
    <location>
        <begin position="126"/>
        <end position="144"/>
    </location>
</feature>
<proteinExistence type="predicted"/>
<name>A0AAJ7CFY5_CEPCN</name>